<feature type="transmembrane region" description="Helical" evidence="5">
    <location>
        <begin position="144"/>
        <end position="169"/>
    </location>
</feature>
<sequence length="419" mass="47314">MWLSIDRHKVLTLFFALFFVLSFKKPSAQILMVILALGGLLYYKAHKPPMHLSPFKWLIASMFAMFLVVWPNLFVGGDLDAWHYNLRSLNMPSVYVLGVVALLCLHNVPFRLNARFLFYSMAFACFFNGGLAFAQRVFLGVGRVVGFSTVVGFVTLTSMALFGCFIYALHTDKRQEKWLFSVAMLTGFLVVLFSATRSASIAFAITFLALCVFLRRTKQWRYMGLMALCFGGLFALNQTLEQHALLHAARTKDESFSQDLRLFAQKNPDSSIGLRLARWQEALAIAKLSPLIGMSLSTKCRRLDEILALSHSYRKADQINCAEKYDNEFFNTLAHRGVLGLAALAWFLCVLWRFFAKRKDIIGVFMLSMLVFYVSVGIGFDPFDFFIEGSFLVGMVVMGAIAERLPTTQPLTTTSKDPI</sequence>
<dbReference type="GO" id="GO:0016020">
    <property type="term" value="C:membrane"/>
    <property type="evidence" value="ECO:0007669"/>
    <property type="project" value="UniProtKB-SubCell"/>
</dbReference>
<feature type="transmembrane region" description="Helical" evidence="5">
    <location>
        <begin position="117"/>
        <end position="138"/>
    </location>
</feature>
<feature type="transmembrane region" description="Helical" evidence="5">
    <location>
        <begin position="93"/>
        <end position="110"/>
    </location>
</feature>
<dbReference type="STRING" id="1578720.HAL011_14240"/>
<feature type="domain" description="O-antigen ligase-related" evidence="6">
    <location>
        <begin position="183"/>
        <end position="344"/>
    </location>
</feature>
<evidence type="ECO:0000313" key="9">
    <source>
        <dbReference type="EMBL" id="CRF44136.1"/>
    </source>
</evidence>
<feature type="transmembrane region" description="Helical" evidence="5">
    <location>
        <begin position="361"/>
        <end position="379"/>
    </location>
</feature>
<keyword evidence="10" id="KW-1185">Reference proteome</keyword>
<evidence type="ECO:0000313" key="8">
    <source>
        <dbReference type="EMBL" id="CRF42608.1"/>
    </source>
</evidence>
<feature type="transmembrane region" description="Helical" evidence="5">
    <location>
        <begin position="12"/>
        <end position="43"/>
    </location>
</feature>
<dbReference type="EMBL" id="CDML01000048">
    <property type="protein sequence ID" value="CRF41616.1"/>
    <property type="molecule type" value="Genomic_DNA"/>
</dbReference>
<dbReference type="PANTHER" id="PTHR37422:SF17">
    <property type="entry name" value="O-ANTIGEN LIGASE"/>
    <property type="match status" value="1"/>
</dbReference>
<dbReference type="Pfam" id="PF04932">
    <property type="entry name" value="Wzy_C"/>
    <property type="match status" value="1"/>
</dbReference>
<proteinExistence type="predicted"/>
<organism evidence="7 10">
    <name type="scientific">Helicobacter ailurogastricus</name>
    <dbReference type="NCBI Taxonomy" id="1578720"/>
    <lineage>
        <taxon>Bacteria</taxon>
        <taxon>Pseudomonadati</taxon>
        <taxon>Campylobacterota</taxon>
        <taxon>Epsilonproteobacteria</taxon>
        <taxon>Campylobacterales</taxon>
        <taxon>Helicobacteraceae</taxon>
        <taxon>Helicobacter</taxon>
    </lineage>
</organism>
<evidence type="ECO:0000259" key="6">
    <source>
        <dbReference type="Pfam" id="PF04932"/>
    </source>
</evidence>
<dbReference type="OrthoDB" id="5319476at2"/>
<dbReference type="Proteomes" id="UP000038622">
    <property type="component" value="Unassembled WGS sequence"/>
</dbReference>
<dbReference type="Proteomes" id="UP000045175">
    <property type="component" value="Unassembled WGS sequence"/>
</dbReference>
<feature type="transmembrane region" description="Helical" evidence="5">
    <location>
        <begin position="199"/>
        <end position="215"/>
    </location>
</feature>
<feature type="transmembrane region" description="Helical" evidence="5">
    <location>
        <begin position="55"/>
        <end position="73"/>
    </location>
</feature>
<dbReference type="InterPro" id="IPR007016">
    <property type="entry name" value="O-antigen_ligase-rel_domated"/>
</dbReference>
<dbReference type="Proteomes" id="UP000041394">
    <property type="component" value="Unassembled WGS sequence"/>
</dbReference>
<feature type="transmembrane region" description="Helical" evidence="5">
    <location>
        <begin position="333"/>
        <end position="354"/>
    </location>
</feature>
<keyword evidence="2 5" id="KW-0812">Transmembrane</keyword>
<feature type="transmembrane region" description="Helical" evidence="5">
    <location>
        <begin position="385"/>
        <end position="402"/>
    </location>
</feature>
<feature type="transmembrane region" description="Helical" evidence="5">
    <location>
        <begin position="178"/>
        <end position="193"/>
    </location>
</feature>
<keyword evidence="4 5" id="KW-0472">Membrane</keyword>
<evidence type="ECO:0000256" key="3">
    <source>
        <dbReference type="ARBA" id="ARBA00022989"/>
    </source>
</evidence>
<dbReference type="EMBL" id="CDMH01000038">
    <property type="protein sequence ID" value="CRF42608.1"/>
    <property type="molecule type" value="Genomic_DNA"/>
</dbReference>
<dbReference type="EMBL" id="CDMN01000028">
    <property type="protein sequence ID" value="CRF44136.1"/>
    <property type="molecule type" value="Genomic_DNA"/>
</dbReference>
<feature type="transmembrane region" description="Helical" evidence="5">
    <location>
        <begin position="222"/>
        <end position="240"/>
    </location>
</feature>
<dbReference type="PANTHER" id="PTHR37422">
    <property type="entry name" value="TEICHURONIC ACID BIOSYNTHESIS PROTEIN TUAE"/>
    <property type="match status" value="1"/>
</dbReference>
<evidence type="ECO:0000313" key="10">
    <source>
        <dbReference type="Proteomes" id="UP000038622"/>
    </source>
</evidence>
<evidence type="ECO:0000313" key="7">
    <source>
        <dbReference type="EMBL" id="CRF41616.1"/>
    </source>
</evidence>
<reference evidence="11 12" key="2">
    <citation type="submission" date="2014-12" db="EMBL/GenBank/DDBJ databases">
        <authorList>
            <person name="Jaenicke S."/>
        </authorList>
    </citation>
    <scope>NUCLEOTIDE SEQUENCE [LARGE SCALE GENOMIC DNA]</scope>
</reference>
<gene>
    <name evidence="7" type="ORF">HAL011_14240</name>
    <name evidence="8" type="ORF">HAL013_08030</name>
    <name evidence="9" type="ORF">HAL09_07060</name>
</gene>
<reference evidence="7" key="1">
    <citation type="submission" date="2014-12" db="EMBL/GenBank/DDBJ databases">
        <title>Whole genome sequences of four Staphylococcus schleiferi canine isolates.</title>
        <authorList>
            <person name="Misic A.M."/>
            <person name="Cain C."/>
            <person name="Morris D.O."/>
            <person name="Rankin S."/>
            <person name="Beiting D."/>
        </authorList>
    </citation>
    <scope>NUCLEOTIDE SEQUENCE</scope>
    <source>
        <strain evidence="7">ASB11</strain>
        <strain evidence="8">ASB13</strain>
        <strain evidence="9">ASB9</strain>
    </source>
</reference>
<evidence type="ECO:0000313" key="12">
    <source>
        <dbReference type="Proteomes" id="UP000045175"/>
    </source>
</evidence>
<evidence type="ECO:0000256" key="2">
    <source>
        <dbReference type="ARBA" id="ARBA00022692"/>
    </source>
</evidence>
<evidence type="ECO:0000256" key="5">
    <source>
        <dbReference type="SAM" id="Phobius"/>
    </source>
</evidence>
<reference evidence="10" key="3">
    <citation type="submission" date="2014-12" db="EMBL/GenBank/DDBJ databases">
        <authorList>
            <person name="Smet A."/>
        </authorList>
    </citation>
    <scope>NUCLEOTIDE SEQUENCE [LARGE SCALE GENOMIC DNA]</scope>
</reference>
<dbReference type="InterPro" id="IPR051533">
    <property type="entry name" value="WaaL-like"/>
</dbReference>
<evidence type="ECO:0000313" key="11">
    <source>
        <dbReference type="Proteomes" id="UP000041394"/>
    </source>
</evidence>
<accession>A0A0K2X6D0</accession>
<name>A0A0K2X6D0_9HELI</name>
<dbReference type="RefSeq" id="WP_082346396.1">
    <property type="nucleotide sequence ID" value="NZ_CDMH01000038.1"/>
</dbReference>
<evidence type="ECO:0000256" key="4">
    <source>
        <dbReference type="ARBA" id="ARBA00023136"/>
    </source>
</evidence>
<keyword evidence="3 5" id="KW-1133">Transmembrane helix</keyword>
<evidence type="ECO:0000256" key="1">
    <source>
        <dbReference type="ARBA" id="ARBA00004141"/>
    </source>
</evidence>
<comment type="subcellular location">
    <subcellularLocation>
        <location evidence="1">Membrane</location>
        <topology evidence="1">Multi-pass membrane protein</topology>
    </subcellularLocation>
</comment>
<dbReference type="AlphaFoldDB" id="A0A0K2X6D0"/>
<protein>
    <recommendedName>
        <fullName evidence="6">O-antigen ligase-related domain-containing protein</fullName>
    </recommendedName>
</protein>